<gene>
    <name evidence="11" type="primary">hemW</name>
    <name evidence="11" type="ORF">EXM65_13040</name>
</gene>
<dbReference type="InterPro" id="IPR004559">
    <property type="entry name" value="HemW-like"/>
</dbReference>
<dbReference type="AlphaFoldDB" id="A0A6M0SSX6"/>
<dbReference type="PROSITE" id="PS51918">
    <property type="entry name" value="RADICAL_SAM"/>
    <property type="match status" value="1"/>
</dbReference>
<evidence type="ECO:0000259" key="10">
    <source>
        <dbReference type="PROSITE" id="PS51918"/>
    </source>
</evidence>
<dbReference type="InterPro" id="IPR006638">
    <property type="entry name" value="Elp3/MiaA/NifB-like_rSAM"/>
</dbReference>
<dbReference type="CDD" id="cd01335">
    <property type="entry name" value="Radical_SAM"/>
    <property type="match status" value="1"/>
</dbReference>
<organism evidence="11 12">
    <name type="scientific">Clostridium botulinum</name>
    <dbReference type="NCBI Taxonomy" id="1491"/>
    <lineage>
        <taxon>Bacteria</taxon>
        <taxon>Bacillati</taxon>
        <taxon>Bacillota</taxon>
        <taxon>Clostridia</taxon>
        <taxon>Eubacteriales</taxon>
        <taxon>Clostridiaceae</taxon>
        <taxon>Clostridium</taxon>
    </lineage>
</organism>
<evidence type="ECO:0000256" key="8">
    <source>
        <dbReference type="ARBA" id="ARBA00023186"/>
    </source>
</evidence>
<dbReference type="Proteomes" id="UP000472355">
    <property type="component" value="Unassembled WGS sequence"/>
</dbReference>
<dbReference type="InterPro" id="IPR007197">
    <property type="entry name" value="rSAM"/>
</dbReference>
<dbReference type="EMBL" id="SGKU01000039">
    <property type="protein sequence ID" value="NFA43476.1"/>
    <property type="molecule type" value="Genomic_DNA"/>
</dbReference>
<dbReference type="Pfam" id="PF06969">
    <property type="entry name" value="HemN_C"/>
    <property type="match status" value="1"/>
</dbReference>
<evidence type="ECO:0000256" key="2">
    <source>
        <dbReference type="ARBA" id="ARBA00017228"/>
    </source>
</evidence>
<feature type="domain" description="Radical SAM core" evidence="10">
    <location>
        <begin position="41"/>
        <end position="272"/>
    </location>
</feature>
<dbReference type="SFLD" id="SFLDG01065">
    <property type="entry name" value="anaerobic_coproporphyrinogen-I"/>
    <property type="match status" value="1"/>
</dbReference>
<dbReference type="GO" id="GO:0046872">
    <property type="term" value="F:metal ion binding"/>
    <property type="evidence" value="ECO:0007669"/>
    <property type="project" value="UniProtKB-UniRule"/>
</dbReference>
<dbReference type="NCBIfam" id="TIGR00539">
    <property type="entry name" value="hemN_rel"/>
    <property type="match status" value="1"/>
</dbReference>
<keyword evidence="5 9" id="KW-0479">Metal-binding</keyword>
<keyword evidence="8 9" id="KW-0143">Chaperone</keyword>
<comment type="subcellular location">
    <subcellularLocation>
        <location evidence="9">Cytoplasm</location>
    </subcellularLocation>
</comment>
<comment type="function">
    <text evidence="9">Probably acts as a heme chaperone, transferring heme to an unknown acceptor. Binds one molecule of heme per monomer, possibly covalently. Binds 1 [4Fe-4S] cluster. The cluster is coordinated with 3 cysteines and an exchangeable S-adenosyl-L-methionine.</text>
</comment>
<dbReference type="SFLD" id="SFLDF00562">
    <property type="entry name" value="HemN-like__clustered_with_heat"/>
    <property type="match status" value="1"/>
</dbReference>
<evidence type="ECO:0000256" key="6">
    <source>
        <dbReference type="ARBA" id="ARBA00023004"/>
    </source>
</evidence>
<dbReference type="GO" id="GO:0005737">
    <property type="term" value="C:cytoplasm"/>
    <property type="evidence" value="ECO:0007669"/>
    <property type="project" value="UniProtKB-SubCell"/>
</dbReference>
<keyword evidence="4 9" id="KW-0949">S-adenosyl-L-methionine</keyword>
<evidence type="ECO:0000256" key="5">
    <source>
        <dbReference type="ARBA" id="ARBA00022723"/>
    </source>
</evidence>
<dbReference type="Gene3D" id="3.20.20.70">
    <property type="entry name" value="Aldolase class I"/>
    <property type="match status" value="1"/>
</dbReference>
<dbReference type="InterPro" id="IPR058240">
    <property type="entry name" value="rSAM_sf"/>
</dbReference>
<evidence type="ECO:0000256" key="1">
    <source>
        <dbReference type="ARBA" id="ARBA00006100"/>
    </source>
</evidence>
<evidence type="ECO:0000313" key="12">
    <source>
        <dbReference type="Proteomes" id="UP000472355"/>
    </source>
</evidence>
<evidence type="ECO:0000256" key="9">
    <source>
        <dbReference type="RuleBase" id="RU364116"/>
    </source>
</evidence>
<dbReference type="GO" id="GO:0006779">
    <property type="term" value="P:porphyrin-containing compound biosynthetic process"/>
    <property type="evidence" value="ECO:0007669"/>
    <property type="project" value="InterPro"/>
</dbReference>
<reference evidence="11 12" key="1">
    <citation type="submission" date="2019-02" db="EMBL/GenBank/DDBJ databases">
        <title>Genome sequencing of Clostridium botulinum clinical isolates.</title>
        <authorList>
            <person name="Brunt J."/>
            <person name="Van Vliet A.H.M."/>
            <person name="Stringer S.C."/>
            <person name="Grant K.A."/>
            <person name="Carter A.C."/>
            <person name="Peck M.W."/>
        </authorList>
    </citation>
    <scope>NUCLEOTIDE SEQUENCE [LARGE SCALE GENOMIC DNA]</scope>
    <source>
        <strain evidence="11 12">H113700579</strain>
    </source>
</reference>
<dbReference type="PANTHER" id="PTHR13932">
    <property type="entry name" value="COPROPORPHYRINIGEN III OXIDASE"/>
    <property type="match status" value="1"/>
</dbReference>
<evidence type="ECO:0000256" key="7">
    <source>
        <dbReference type="ARBA" id="ARBA00023014"/>
    </source>
</evidence>
<dbReference type="SFLD" id="SFLDG01082">
    <property type="entry name" value="B12-binding_domain_containing"/>
    <property type="match status" value="1"/>
</dbReference>
<accession>A0A6M0SSX6</accession>
<dbReference type="InterPro" id="IPR010723">
    <property type="entry name" value="HemN_C"/>
</dbReference>
<proteinExistence type="inferred from homology"/>
<keyword evidence="3 9" id="KW-0349">Heme</keyword>
<dbReference type="GO" id="GO:0051539">
    <property type="term" value="F:4 iron, 4 sulfur cluster binding"/>
    <property type="evidence" value="ECO:0007669"/>
    <property type="project" value="UniProtKB-UniRule"/>
</dbReference>
<name>A0A6M0SSX6_CLOBO</name>
<dbReference type="Pfam" id="PF04055">
    <property type="entry name" value="Radical_SAM"/>
    <property type="match status" value="1"/>
</dbReference>
<keyword evidence="9" id="KW-0004">4Fe-4S</keyword>
<comment type="similarity">
    <text evidence="1">Belongs to the anaerobic coproporphyrinogen-III oxidase family. HemW subfamily.</text>
</comment>
<dbReference type="InterPro" id="IPR013785">
    <property type="entry name" value="Aldolase_TIM"/>
</dbReference>
<evidence type="ECO:0000256" key="3">
    <source>
        <dbReference type="ARBA" id="ARBA00022617"/>
    </source>
</evidence>
<sequence length="444" mass="50165">MKEYFDVYDSRDGICVSFYPLPKEQPKQGDINNLMELDKESNTGRKNGIYVHIPFCEKICPFCPFNKYLKNNNENVDRYISALKKEFKYYSKTEYAKSSVFDSVYFGGGTPTSLSTDQILDLLETIKSNFNMASDAVYFVEGNPMNYTDEKLERLAKFGVNRISMGVQTFSSKLAANIGLPQTPDQSRHAIKKAHEVGINNVGIDLMYPLPGMNYKDWIDSITEAINLKVDHVCIIPFCVVPHTPIEEKIRSGKTPDILGVDDEVSMYYIARDMLLNSGYIQYSVLDFRLSNKIDKAAINYFTDQANLIAFGPASYGYINGYTYFNVGNIDEYIKLLENNNLPIITGAKADKSEEMHGMMAKGLRMLSVDRKQFIDCFGEDPVNIFGEKLKNLVDKDLVSVDDTSISLTTKGIIWGNNVCKEFFSNGSQKNIISRVDLAKGRVK</sequence>
<protein>
    <recommendedName>
        <fullName evidence="2 9">Heme chaperone HemW</fullName>
    </recommendedName>
</protein>
<keyword evidence="9" id="KW-0963">Cytoplasm</keyword>
<keyword evidence="7 9" id="KW-0411">Iron-sulfur</keyword>
<dbReference type="PANTHER" id="PTHR13932:SF5">
    <property type="entry name" value="RADICAL S-ADENOSYL METHIONINE DOMAIN-CONTAINING PROTEIN 1, MITOCHONDRIAL"/>
    <property type="match status" value="1"/>
</dbReference>
<keyword evidence="6 9" id="KW-0408">Iron</keyword>
<evidence type="ECO:0000256" key="4">
    <source>
        <dbReference type="ARBA" id="ARBA00022691"/>
    </source>
</evidence>
<comment type="caution">
    <text evidence="11">The sequence shown here is derived from an EMBL/GenBank/DDBJ whole genome shotgun (WGS) entry which is preliminary data.</text>
</comment>
<evidence type="ECO:0000313" key="11">
    <source>
        <dbReference type="EMBL" id="NFA43476.1"/>
    </source>
</evidence>
<dbReference type="InterPro" id="IPR034505">
    <property type="entry name" value="Coproporphyrinogen-III_oxidase"/>
</dbReference>
<dbReference type="SUPFAM" id="SSF102114">
    <property type="entry name" value="Radical SAM enzymes"/>
    <property type="match status" value="1"/>
</dbReference>
<dbReference type="GO" id="GO:0004109">
    <property type="term" value="F:coproporphyrinogen oxidase activity"/>
    <property type="evidence" value="ECO:0007669"/>
    <property type="project" value="InterPro"/>
</dbReference>
<dbReference type="SMART" id="SM00729">
    <property type="entry name" value="Elp3"/>
    <property type="match status" value="1"/>
</dbReference>
<dbReference type="SFLD" id="SFLDS00029">
    <property type="entry name" value="Radical_SAM"/>
    <property type="match status" value="1"/>
</dbReference>